<sequence>MSKKKITMIIVAVLVLLLIAVFAYRTYSNRGYSIVYLATGEVYIGKLTTFPDLQLKDSYVLQVTKDEKDPTKNNFQLQALSDALWAPKVLYLTEKNVVFYGPLLPESQIAKKLAEQGK</sequence>
<name>A0A1F6TM49_9BACT</name>
<proteinExistence type="predicted"/>
<evidence type="ECO:0000313" key="2">
    <source>
        <dbReference type="Proteomes" id="UP000176484"/>
    </source>
</evidence>
<dbReference type="EMBL" id="MFTD01000029">
    <property type="protein sequence ID" value="OGI46135.1"/>
    <property type="molecule type" value="Genomic_DNA"/>
</dbReference>
<comment type="caution">
    <text evidence="1">The sequence shown here is derived from an EMBL/GenBank/DDBJ whole genome shotgun (WGS) entry which is preliminary data.</text>
</comment>
<reference evidence="1 2" key="1">
    <citation type="journal article" date="2016" name="Nat. Commun.">
        <title>Thousands of microbial genomes shed light on interconnected biogeochemical processes in an aquifer system.</title>
        <authorList>
            <person name="Anantharaman K."/>
            <person name="Brown C.T."/>
            <person name="Hug L.A."/>
            <person name="Sharon I."/>
            <person name="Castelle C.J."/>
            <person name="Probst A.J."/>
            <person name="Thomas B.C."/>
            <person name="Singh A."/>
            <person name="Wilkins M.J."/>
            <person name="Karaoz U."/>
            <person name="Brodie E.L."/>
            <person name="Williams K.H."/>
            <person name="Hubbard S.S."/>
            <person name="Banfield J.F."/>
        </authorList>
    </citation>
    <scope>NUCLEOTIDE SEQUENCE [LARGE SCALE GENOMIC DNA]</scope>
</reference>
<dbReference type="AlphaFoldDB" id="A0A1F6TM49"/>
<dbReference type="Proteomes" id="UP000176484">
    <property type="component" value="Unassembled WGS sequence"/>
</dbReference>
<evidence type="ECO:0000313" key="1">
    <source>
        <dbReference type="EMBL" id="OGI46135.1"/>
    </source>
</evidence>
<protein>
    <submittedName>
        <fullName evidence="1">Uncharacterized protein</fullName>
    </submittedName>
</protein>
<organism evidence="1 2">
    <name type="scientific">Candidatus Nomurabacteria bacterium GWB1_40_6</name>
    <dbReference type="NCBI Taxonomy" id="1801727"/>
    <lineage>
        <taxon>Bacteria</taxon>
        <taxon>Candidatus Nomuraibacteriota</taxon>
    </lineage>
</organism>
<gene>
    <name evidence="1" type="ORF">A2121_01350</name>
</gene>
<accession>A0A1F6TM49</accession>